<evidence type="ECO:0000256" key="1">
    <source>
        <dbReference type="SAM" id="Phobius"/>
    </source>
</evidence>
<evidence type="ECO:0000313" key="3">
    <source>
        <dbReference type="Proteomes" id="UP000799423"/>
    </source>
</evidence>
<feature type="transmembrane region" description="Helical" evidence="1">
    <location>
        <begin position="44"/>
        <end position="65"/>
    </location>
</feature>
<accession>A0A6A7BJ78</accession>
<feature type="transmembrane region" description="Helical" evidence="1">
    <location>
        <begin position="15"/>
        <end position="32"/>
    </location>
</feature>
<evidence type="ECO:0000313" key="2">
    <source>
        <dbReference type="EMBL" id="KAF2854515.1"/>
    </source>
</evidence>
<sequence>MDASHFGGVETEEEIPVPVGSCSLVGSSLVMAMGLRCRNIGRTYFSPLACVMWFFAVKSASLLWYERHANFLTSLGTRCSHP</sequence>
<gene>
    <name evidence="2" type="ORF">T440DRAFT_234969</name>
</gene>
<dbReference type="EMBL" id="MU006292">
    <property type="protein sequence ID" value="KAF2854515.1"/>
    <property type="molecule type" value="Genomic_DNA"/>
</dbReference>
<protein>
    <submittedName>
        <fullName evidence="2">Uncharacterized protein</fullName>
    </submittedName>
</protein>
<organism evidence="2 3">
    <name type="scientific">Plenodomus tracheiphilus IPT5</name>
    <dbReference type="NCBI Taxonomy" id="1408161"/>
    <lineage>
        <taxon>Eukaryota</taxon>
        <taxon>Fungi</taxon>
        <taxon>Dikarya</taxon>
        <taxon>Ascomycota</taxon>
        <taxon>Pezizomycotina</taxon>
        <taxon>Dothideomycetes</taxon>
        <taxon>Pleosporomycetidae</taxon>
        <taxon>Pleosporales</taxon>
        <taxon>Pleosporineae</taxon>
        <taxon>Leptosphaeriaceae</taxon>
        <taxon>Plenodomus</taxon>
    </lineage>
</organism>
<proteinExistence type="predicted"/>
<keyword evidence="1" id="KW-0812">Transmembrane</keyword>
<keyword evidence="1" id="KW-1133">Transmembrane helix</keyword>
<keyword evidence="3" id="KW-1185">Reference proteome</keyword>
<dbReference type="AlphaFoldDB" id="A0A6A7BJ78"/>
<dbReference type="Proteomes" id="UP000799423">
    <property type="component" value="Unassembled WGS sequence"/>
</dbReference>
<reference evidence="2" key="1">
    <citation type="submission" date="2020-01" db="EMBL/GenBank/DDBJ databases">
        <authorList>
            <consortium name="DOE Joint Genome Institute"/>
            <person name="Haridas S."/>
            <person name="Albert R."/>
            <person name="Binder M."/>
            <person name="Bloem J."/>
            <person name="Labutti K."/>
            <person name="Salamov A."/>
            <person name="Andreopoulos B."/>
            <person name="Baker S.E."/>
            <person name="Barry K."/>
            <person name="Bills G."/>
            <person name="Bluhm B.H."/>
            <person name="Cannon C."/>
            <person name="Castanera R."/>
            <person name="Culley D.E."/>
            <person name="Daum C."/>
            <person name="Ezra D."/>
            <person name="Gonzalez J.B."/>
            <person name="Henrissat B."/>
            <person name="Kuo A."/>
            <person name="Liang C."/>
            <person name="Lipzen A."/>
            <person name="Lutzoni F."/>
            <person name="Magnuson J."/>
            <person name="Mondo S."/>
            <person name="Nolan M."/>
            <person name="Ohm R."/>
            <person name="Pangilinan J."/>
            <person name="Park H.-J."/>
            <person name="Ramirez L."/>
            <person name="Alfaro M."/>
            <person name="Sun H."/>
            <person name="Tritt A."/>
            <person name="Yoshinaga Y."/>
            <person name="Zwiers L.-H."/>
            <person name="Turgeon B.G."/>
            <person name="Goodwin S.B."/>
            <person name="Spatafora J.W."/>
            <person name="Crous P.W."/>
            <person name="Grigoriev I.V."/>
        </authorList>
    </citation>
    <scope>NUCLEOTIDE SEQUENCE</scope>
    <source>
        <strain evidence="2">IPT5</strain>
    </source>
</reference>
<name>A0A6A7BJ78_9PLEO</name>
<keyword evidence="1" id="KW-0472">Membrane</keyword>